<keyword evidence="2" id="KW-1185">Reference proteome</keyword>
<evidence type="ECO:0000313" key="2">
    <source>
        <dbReference type="Proteomes" id="UP001143910"/>
    </source>
</evidence>
<reference evidence="1" key="1">
    <citation type="submission" date="2022-08" db="EMBL/GenBank/DDBJ databases">
        <title>Genome Sequence of Lecanicillium fungicola.</title>
        <authorList>
            <person name="Buettner E."/>
        </authorList>
    </citation>
    <scope>NUCLEOTIDE SEQUENCE</scope>
    <source>
        <strain evidence="1">Babe33</strain>
    </source>
</reference>
<gene>
    <name evidence="1" type="ORF">NQ176_g4455</name>
</gene>
<dbReference type="EMBL" id="JANJQO010000486">
    <property type="protein sequence ID" value="KAJ2977297.1"/>
    <property type="molecule type" value="Genomic_DNA"/>
</dbReference>
<protein>
    <submittedName>
        <fullName evidence="1">Uncharacterized protein</fullName>
    </submittedName>
</protein>
<dbReference type="Proteomes" id="UP001143910">
    <property type="component" value="Unassembled WGS sequence"/>
</dbReference>
<name>A0ACC1NEI1_9HYPO</name>
<proteinExistence type="predicted"/>
<comment type="caution">
    <text evidence="1">The sequence shown here is derived from an EMBL/GenBank/DDBJ whole genome shotgun (WGS) entry which is preliminary data.</text>
</comment>
<organism evidence="1 2">
    <name type="scientific">Zarea fungicola</name>
    <dbReference type="NCBI Taxonomy" id="93591"/>
    <lineage>
        <taxon>Eukaryota</taxon>
        <taxon>Fungi</taxon>
        <taxon>Dikarya</taxon>
        <taxon>Ascomycota</taxon>
        <taxon>Pezizomycotina</taxon>
        <taxon>Sordariomycetes</taxon>
        <taxon>Hypocreomycetidae</taxon>
        <taxon>Hypocreales</taxon>
        <taxon>Cordycipitaceae</taxon>
        <taxon>Zarea</taxon>
    </lineage>
</organism>
<evidence type="ECO:0000313" key="1">
    <source>
        <dbReference type="EMBL" id="KAJ2977297.1"/>
    </source>
</evidence>
<accession>A0ACC1NEI1</accession>
<sequence>MASCESTTTVLELQPLQVASVATQQAFVRDHHSDAGVLFGDSRRVEECEASTDPSSRAVSALHRWNNPKGNIFRLTACFWCFLIMGANDAAYGPLLQSQWALIKNKLMSHYRLTYTYVSLIFLSPFVGYIASALLNNHLHLKYGQRGIAIVGSTSHLAAYIIIAMHPPFIVLIFAFILAGLGNAVNASAWSAWLGSLAQPSELLGILHACYGLGGVISPFISTAMLTRASLPWYTFYYITVMSHLEKSSGWGKFF</sequence>